<evidence type="ECO:0000313" key="2">
    <source>
        <dbReference type="EMBL" id="KAH7042089.1"/>
    </source>
</evidence>
<evidence type="ECO:0000256" key="1">
    <source>
        <dbReference type="SAM" id="MobiDB-lite"/>
    </source>
</evidence>
<dbReference type="Proteomes" id="UP000774617">
    <property type="component" value="Unassembled WGS sequence"/>
</dbReference>
<accession>A0ABQ8G1G2</accession>
<dbReference type="EMBL" id="JAGTJR010000027">
    <property type="protein sequence ID" value="KAH7042089.1"/>
    <property type="molecule type" value="Genomic_DNA"/>
</dbReference>
<protein>
    <submittedName>
        <fullName evidence="2">Uncharacterized protein</fullName>
    </submittedName>
</protein>
<reference evidence="2 3" key="1">
    <citation type="journal article" date="2021" name="Nat. Commun.">
        <title>Genetic determinants of endophytism in the Arabidopsis root mycobiome.</title>
        <authorList>
            <person name="Mesny F."/>
            <person name="Miyauchi S."/>
            <person name="Thiergart T."/>
            <person name="Pickel B."/>
            <person name="Atanasova L."/>
            <person name="Karlsson M."/>
            <person name="Huettel B."/>
            <person name="Barry K.W."/>
            <person name="Haridas S."/>
            <person name="Chen C."/>
            <person name="Bauer D."/>
            <person name="Andreopoulos W."/>
            <person name="Pangilinan J."/>
            <person name="LaButti K."/>
            <person name="Riley R."/>
            <person name="Lipzen A."/>
            <person name="Clum A."/>
            <person name="Drula E."/>
            <person name="Henrissat B."/>
            <person name="Kohler A."/>
            <person name="Grigoriev I.V."/>
            <person name="Martin F.M."/>
            <person name="Hacquard S."/>
        </authorList>
    </citation>
    <scope>NUCLEOTIDE SEQUENCE [LARGE SCALE GENOMIC DNA]</scope>
    <source>
        <strain evidence="2 3">MPI-SDFR-AT-0080</strain>
    </source>
</reference>
<gene>
    <name evidence="2" type="ORF">B0J12DRAFT_702489</name>
</gene>
<name>A0ABQ8G1G2_9PEZI</name>
<comment type="caution">
    <text evidence="2">The sequence shown here is derived from an EMBL/GenBank/DDBJ whole genome shotgun (WGS) entry which is preliminary data.</text>
</comment>
<proteinExistence type="predicted"/>
<feature type="region of interest" description="Disordered" evidence="1">
    <location>
        <begin position="186"/>
        <end position="205"/>
    </location>
</feature>
<evidence type="ECO:0000313" key="3">
    <source>
        <dbReference type="Proteomes" id="UP000774617"/>
    </source>
</evidence>
<sequence length="205" mass="23163">MSGKSNKKLGYDGSGYPRDVKNFIGQFSDKQLADIIVNFVPGKRDSCLGGQKYSHHLDYELDTTDKLFHRFSIAPDVGGTANSLRSEKGKTKWVCELQIWREVFYEPFPDNFGALVRKGFLESMDTIDTTNPRAILSDYSLISATDKDIAAGIKRIEDEKHKPTHAPNGKPYWDFAKWGPPSTSEDYANYECTKPGDKKQKKGKR</sequence>
<keyword evidence="3" id="KW-1185">Reference proteome</keyword>
<organism evidence="2 3">
    <name type="scientific">Macrophomina phaseolina</name>
    <dbReference type="NCBI Taxonomy" id="35725"/>
    <lineage>
        <taxon>Eukaryota</taxon>
        <taxon>Fungi</taxon>
        <taxon>Dikarya</taxon>
        <taxon>Ascomycota</taxon>
        <taxon>Pezizomycotina</taxon>
        <taxon>Dothideomycetes</taxon>
        <taxon>Dothideomycetes incertae sedis</taxon>
        <taxon>Botryosphaeriales</taxon>
        <taxon>Botryosphaeriaceae</taxon>
        <taxon>Macrophomina</taxon>
    </lineage>
</organism>